<dbReference type="AlphaFoldDB" id="A0A917TSG7"/>
<keyword evidence="1" id="KW-1133">Transmembrane helix</keyword>
<feature type="transmembrane region" description="Helical" evidence="1">
    <location>
        <begin position="64"/>
        <end position="91"/>
    </location>
</feature>
<reference evidence="3" key="2">
    <citation type="submission" date="2020-09" db="EMBL/GenBank/DDBJ databases">
        <authorList>
            <person name="Sun Q."/>
            <person name="Zhou Y."/>
        </authorList>
    </citation>
    <scope>NUCLEOTIDE SEQUENCE</scope>
    <source>
        <strain evidence="3">CGMCC 1.6333</strain>
    </source>
</reference>
<evidence type="ECO:0000259" key="2">
    <source>
        <dbReference type="Pfam" id="PF13828"/>
    </source>
</evidence>
<protein>
    <recommendedName>
        <fullName evidence="2">DUF4190 domain-containing protein</fullName>
    </recommendedName>
</protein>
<accession>A0A917TSG7</accession>
<dbReference type="RefSeq" id="WP_117155734.1">
    <property type="nucleotide sequence ID" value="NZ_QJSH01000014.1"/>
</dbReference>
<dbReference type="Pfam" id="PF13828">
    <property type="entry name" value="DUF4190"/>
    <property type="match status" value="1"/>
</dbReference>
<evidence type="ECO:0000256" key="1">
    <source>
        <dbReference type="SAM" id="Phobius"/>
    </source>
</evidence>
<sequence length="94" mass="9919">MEEKQQYQPAPPANGKAIASLVLGILSIIIPWVGFILGIVGIILANKAFKEISSYKQGGRGMAVAGLTTSIIGTALYALFILVAFIGLATFSMY</sequence>
<evidence type="ECO:0000313" key="3">
    <source>
        <dbReference type="EMBL" id="GGM35374.1"/>
    </source>
</evidence>
<dbReference type="OrthoDB" id="1955244at2"/>
<comment type="caution">
    <text evidence="3">The sequence shown here is derived from an EMBL/GenBank/DDBJ whole genome shotgun (WGS) entry which is preliminary data.</text>
</comment>
<keyword evidence="4" id="KW-1185">Reference proteome</keyword>
<feature type="domain" description="DUF4190" evidence="2">
    <location>
        <begin position="16"/>
        <end position="80"/>
    </location>
</feature>
<keyword evidence="1" id="KW-0812">Transmembrane</keyword>
<feature type="transmembrane region" description="Helical" evidence="1">
    <location>
        <begin position="17"/>
        <end position="44"/>
    </location>
</feature>
<reference evidence="3" key="1">
    <citation type="journal article" date="2014" name="Int. J. Syst. Evol. Microbiol.">
        <title>Complete genome sequence of Corynebacterium casei LMG S-19264T (=DSM 44701T), isolated from a smear-ripened cheese.</title>
        <authorList>
            <consortium name="US DOE Joint Genome Institute (JGI-PGF)"/>
            <person name="Walter F."/>
            <person name="Albersmeier A."/>
            <person name="Kalinowski J."/>
            <person name="Ruckert C."/>
        </authorList>
    </citation>
    <scope>NUCLEOTIDE SEQUENCE</scope>
    <source>
        <strain evidence="3">CGMCC 1.6333</strain>
    </source>
</reference>
<proteinExistence type="predicted"/>
<evidence type="ECO:0000313" key="4">
    <source>
        <dbReference type="Proteomes" id="UP000618460"/>
    </source>
</evidence>
<organism evidence="3 4">
    <name type="scientific">Paraliobacillus quinghaiensis</name>
    <dbReference type="NCBI Taxonomy" id="470815"/>
    <lineage>
        <taxon>Bacteria</taxon>
        <taxon>Bacillati</taxon>
        <taxon>Bacillota</taxon>
        <taxon>Bacilli</taxon>
        <taxon>Bacillales</taxon>
        <taxon>Bacillaceae</taxon>
        <taxon>Paraliobacillus</taxon>
    </lineage>
</organism>
<dbReference type="EMBL" id="BMLG01000012">
    <property type="protein sequence ID" value="GGM35374.1"/>
    <property type="molecule type" value="Genomic_DNA"/>
</dbReference>
<keyword evidence="1" id="KW-0472">Membrane</keyword>
<dbReference type="InterPro" id="IPR025241">
    <property type="entry name" value="DUF4190"/>
</dbReference>
<name>A0A917TSG7_9BACI</name>
<dbReference type="Proteomes" id="UP000618460">
    <property type="component" value="Unassembled WGS sequence"/>
</dbReference>
<gene>
    <name evidence="3" type="ORF">GCM10011351_21780</name>
</gene>